<feature type="region of interest" description="Disordered" evidence="1">
    <location>
        <begin position="76"/>
        <end position="130"/>
    </location>
</feature>
<gene>
    <name evidence="2" type="ORF">PGTUg99_008785</name>
</gene>
<evidence type="ECO:0000313" key="3">
    <source>
        <dbReference type="Proteomes" id="UP000325313"/>
    </source>
</evidence>
<dbReference type="Proteomes" id="UP000325313">
    <property type="component" value="Unassembled WGS sequence"/>
</dbReference>
<reference evidence="2 3" key="1">
    <citation type="submission" date="2019-05" db="EMBL/GenBank/DDBJ databases">
        <title>Emergence of the Ug99 lineage of the wheat stem rust pathogen through somatic hybridization.</title>
        <authorList>
            <person name="Li F."/>
            <person name="Upadhyaya N.M."/>
            <person name="Sperschneider J."/>
            <person name="Matny O."/>
            <person name="Nguyen-Phuc H."/>
            <person name="Mago R."/>
            <person name="Raley C."/>
            <person name="Miller M.E."/>
            <person name="Silverstein K.A.T."/>
            <person name="Henningsen E."/>
            <person name="Hirsch C.D."/>
            <person name="Visser B."/>
            <person name="Pretorius Z.A."/>
            <person name="Steffenson B.J."/>
            <person name="Schwessinger B."/>
            <person name="Dodds P.N."/>
            <person name="Figueroa M."/>
        </authorList>
    </citation>
    <scope>NUCLEOTIDE SEQUENCE [LARGE SCALE GENOMIC DNA]</scope>
    <source>
        <strain evidence="2 3">Ug99</strain>
    </source>
</reference>
<name>A0A5B0NPH3_PUCGR</name>
<dbReference type="AlphaFoldDB" id="A0A5B0NPH3"/>
<evidence type="ECO:0000313" key="2">
    <source>
        <dbReference type="EMBL" id="KAA1090424.1"/>
    </source>
</evidence>
<dbReference type="EMBL" id="VDEP01000385">
    <property type="protein sequence ID" value="KAA1090424.1"/>
    <property type="molecule type" value="Genomic_DNA"/>
</dbReference>
<evidence type="ECO:0000256" key="1">
    <source>
        <dbReference type="SAM" id="MobiDB-lite"/>
    </source>
</evidence>
<organism evidence="2 3">
    <name type="scientific">Puccinia graminis f. sp. tritici</name>
    <dbReference type="NCBI Taxonomy" id="56615"/>
    <lineage>
        <taxon>Eukaryota</taxon>
        <taxon>Fungi</taxon>
        <taxon>Dikarya</taxon>
        <taxon>Basidiomycota</taxon>
        <taxon>Pucciniomycotina</taxon>
        <taxon>Pucciniomycetes</taxon>
        <taxon>Pucciniales</taxon>
        <taxon>Pucciniaceae</taxon>
        <taxon>Puccinia</taxon>
    </lineage>
</organism>
<accession>A0A5B0NPH3</accession>
<comment type="caution">
    <text evidence="2">The sequence shown here is derived from an EMBL/GenBank/DDBJ whole genome shotgun (WGS) entry which is preliminary data.</text>
</comment>
<proteinExistence type="predicted"/>
<sequence length="257" mass="28460">MKAIELAARQNSTKFFAWRTIKRSSSFFLARRTLRAVCVCFLDANFGKTFVKAFLHPTARLDPFSPTVCELSLVKHSSPTGNKRDRSVDNSWARRATYTTRVPRRQNRPTSHVLADHSTSPDRHTLPIYPDLRGNSAHTCRAVNRLGVDNPPTFEKNLGALRGPGTVKLGLLQSARTQLMADILGRKLGRNAAGRTQRGVWPMCNILQNPASEMIRRCHHNGVQPARIFCINSGGCSQPSGTRESAITAAKSLIANE</sequence>
<protein>
    <submittedName>
        <fullName evidence="2">Uncharacterized protein</fullName>
    </submittedName>
</protein>